<name>A0A418WGB4_9PROT</name>
<gene>
    <name evidence="3" type="ORF">D3874_20415</name>
</gene>
<keyword evidence="3" id="KW-0282">Flagellum</keyword>
<keyword evidence="4" id="KW-1185">Reference proteome</keyword>
<evidence type="ECO:0000313" key="4">
    <source>
        <dbReference type="Proteomes" id="UP000284605"/>
    </source>
</evidence>
<evidence type="ECO:0000256" key="1">
    <source>
        <dbReference type="SAM" id="Coils"/>
    </source>
</evidence>
<feature type="transmembrane region" description="Helical" evidence="2">
    <location>
        <begin position="131"/>
        <end position="152"/>
    </location>
</feature>
<keyword evidence="2" id="KW-0812">Transmembrane</keyword>
<proteinExistence type="predicted"/>
<feature type="transmembrane region" description="Helical" evidence="2">
    <location>
        <begin position="40"/>
        <end position="58"/>
    </location>
</feature>
<keyword evidence="3" id="KW-0966">Cell projection</keyword>
<keyword evidence="3" id="KW-0969">Cilium</keyword>
<reference evidence="3 4" key="1">
    <citation type="submission" date="2018-09" db="EMBL/GenBank/DDBJ databases">
        <authorList>
            <person name="Zhu H."/>
        </authorList>
    </citation>
    <scope>NUCLEOTIDE SEQUENCE [LARGE SCALE GENOMIC DNA]</scope>
    <source>
        <strain evidence="3 4">K1W22B-8</strain>
    </source>
</reference>
<keyword evidence="2" id="KW-0472">Membrane</keyword>
<organism evidence="3 4">
    <name type="scientific">Oleomonas cavernae</name>
    <dbReference type="NCBI Taxonomy" id="2320859"/>
    <lineage>
        <taxon>Bacteria</taxon>
        <taxon>Pseudomonadati</taxon>
        <taxon>Pseudomonadota</taxon>
        <taxon>Alphaproteobacteria</taxon>
        <taxon>Acetobacterales</taxon>
        <taxon>Acetobacteraceae</taxon>
        <taxon>Oleomonas</taxon>
    </lineage>
</organism>
<keyword evidence="1" id="KW-0175">Coiled coil</keyword>
<dbReference type="OrthoDB" id="9794540at2"/>
<protein>
    <submittedName>
        <fullName evidence="3">Flagellar motor protein MotA</fullName>
    </submittedName>
</protein>
<dbReference type="Proteomes" id="UP000284605">
    <property type="component" value="Unassembled WGS sequence"/>
</dbReference>
<comment type="caution">
    <text evidence="3">The sequence shown here is derived from an EMBL/GenBank/DDBJ whole genome shotgun (WGS) entry which is preliminary data.</text>
</comment>
<evidence type="ECO:0000256" key="2">
    <source>
        <dbReference type="SAM" id="Phobius"/>
    </source>
</evidence>
<feature type="coiled-coil region" evidence="1">
    <location>
        <begin position="256"/>
        <end position="283"/>
    </location>
</feature>
<evidence type="ECO:0000313" key="3">
    <source>
        <dbReference type="EMBL" id="RJF89047.1"/>
    </source>
</evidence>
<feature type="transmembrane region" description="Helical" evidence="2">
    <location>
        <begin position="9"/>
        <end position="28"/>
    </location>
</feature>
<keyword evidence="2" id="KW-1133">Transmembrane helix</keyword>
<sequence>MRKVKPDRYLFRMTVFLLAVAGLVVFLLDPASRFFATNEALNSVIIGVMLLGIVYLLRQVLELRPEARWFERLEQQDPGLVAAPAPDLLGPVAAALSERRSARWQLGPTATRALVDGLAARLDEKREIGRYLVSVLIFLGLLGTFWGLLLTVSSIGDAIRNLSIAGGGDFAAMFTEFKRGLEAPLSGMGTSFSSSLFGLSGSLVLGFLELQASQAQGRFLGEVEDYLTANTKLGSTGVGVEGEGGAGVPAYVSALLESTAESLDRLQRTMARAEENRGSGNEALVTLTERLGTLAHQMRAEQELMVRIAETQMELKPLLQRLGHAPSAPAPVLDDASRAHLRSLDAGIGRLIEGQSAGLDEVAAQVKILTRTIAAMAAEEQR</sequence>
<accession>A0A418WGB4</accession>
<dbReference type="EMBL" id="QYUK01000011">
    <property type="protein sequence ID" value="RJF89047.1"/>
    <property type="molecule type" value="Genomic_DNA"/>
</dbReference>
<dbReference type="AlphaFoldDB" id="A0A418WGB4"/>